<dbReference type="GO" id="GO:0016491">
    <property type="term" value="F:oxidoreductase activity"/>
    <property type="evidence" value="ECO:0007669"/>
    <property type="project" value="UniProtKB-KW"/>
</dbReference>
<reference evidence="6 7" key="1">
    <citation type="submission" date="2024-03" db="EMBL/GenBank/DDBJ databases">
        <title>High-quality draft genome sequence of Oceanobacter sp. wDCs-4.</title>
        <authorList>
            <person name="Dong C."/>
        </authorList>
    </citation>
    <scope>NUCLEOTIDE SEQUENCE [LARGE SCALE GENOMIC DNA]</scope>
    <source>
        <strain evidence="7">wDCs-4</strain>
    </source>
</reference>
<dbReference type="InterPro" id="IPR008927">
    <property type="entry name" value="6-PGluconate_DH-like_C_sf"/>
</dbReference>
<dbReference type="PROSITE" id="PS00895">
    <property type="entry name" value="3_HYDROXYISOBUT_DH"/>
    <property type="match status" value="1"/>
</dbReference>
<dbReference type="Gene3D" id="1.10.1040.10">
    <property type="entry name" value="N-(1-d-carboxylethyl)-l-norvaline Dehydrogenase, domain 2"/>
    <property type="match status" value="1"/>
</dbReference>
<keyword evidence="7" id="KW-1185">Reference proteome</keyword>
<dbReference type="EMBL" id="JBBKTX010000024">
    <property type="protein sequence ID" value="MFK4754083.1"/>
    <property type="molecule type" value="Genomic_DNA"/>
</dbReference>
<sequence length="293" mass="31674">MNIAFIGLGTMGFPMAGHLSNAGFNVTVYNRTESKADQWLQQYSGKKAMTPAAAAKGAEVILLCAGRDSDVETLMTGHDGILDGIRQSGQIGHIIIDHTTTSSVLAERMSVTAQQMGCHFVDAPVSGGQQGAINGQLSIMVGCDEQLLDKVITTTAPYTRAIARLGTAGFGQKTKMVNQICIAGLLQGLAEAIHFAQHNNLNIEKVIQVISQGAAGSWQMNNRYQTMLDNDYDHGFAIDWMRKDLGICLDQAKRSGVALPVTELVDQFYAELQLMGEGRSDTSVLLKRLQQQK</sequence>
<dbReference type="Pfam" id="PF03446">
    <property type="entry name" value="NAD_binding_2"/>
    <property type="match status" value="1"/>
</dbReference>
<feature type="domain" description="6-phosphogluconate dehydrogenase NADP-binding" evidence="4">
    <location>
        <begin position="2"/>
        <end position="151"/>
    </location>
</feature>
<feature type="domain" description="3-hydroxyisobutyrate dehydrogenase-like NAD-binding" evidence="5">
    <location>
        <begin position="169"/>
        <end position="287"/>
    </location>
</feature>
<dbReference type="InterPro" id="IPR006115">
    <property type="entry name" value="6PGDH_NADP-bd"/>
</dbReference>
<dbReference type="Pfam" id="PF14833">
    <property type="entry name" value="NAD_binding_11"/>
    <property type="match status" value="1"/>
</dbReference>
<keyword evidence="2 6" id="KW-0560">Oxidoreductase</keyword>
<dbReference type="EC" id="1.1.-.-" evidence="6"/>
<keyword evidence="3" id="KW-0520">NAD</keyword>
<evidence type="ECO:0000259" key="5">
    <source>
        <dbReference type="Pfam" id="PF14833"/>
    </source>
</evidence>
<protein>
    <submittedName>
        <fullName evidence="6">NAD(P)-dependent oxidoreductase</fullName>
        <ecNumber evidence="6">1.1.-.-</ecNumber>
    </submittedName>
</protein>
<comment type="caution">
    <text evidence="6">The sequence shown here is derived from an EMBL/GenBank/DDBJ whole genome shotgun (WGS) entry which is preliminary data.</text>
</comment>
<accession>A0ABW8NM81</accession>
<dbReference type="SUPFAM" id="SSF51735">
    <property type="entry name" value="NAD(P)-binding Rossmann-fold domains"/>
    <property type="match status" value="1"/>
</dbReference>
<evidence type="ECO:0000259" key="4">
    <source>
        <dbReference type="Pfam" id="PF03446"/>
    </source>
</evidence>
<dbReference type="InterPro" id="IPR036291">
    <property type="entry name" value="NAD(P)-bd_dom_sf"/>
</dbReference>
<name>A0ABW8NM81_9GAMM</name>
<dbReference type="SUPFAM" id="SSF48179">
    <property type="entry name" value="6-phosphogluconate dehydrogenase C-terminal domain-like"/>
    <property type="match status" value="1"/>
</dbReference>
<organism evidence="6 7">
    <name type="scientific">Oceanobacter antarcticus</name>
    <dbReference type="NCBI Taxonomy" id="3133425"/>
    <lineage>
        <taxon>Bacteria</taxon>
        <taxon>Pseudomonadati</taxon>
        <taxon>Pseudomonadota</taxon>
        <taxon>Gammaproteobacteria</taxon>
        <taxon>Oceanospirillales</taxon>
        <taxon>Oceanospirillaceae</taxon>
        <taxon>Oceanobacter</taxon>
    </lineage>
</organism>
<comment type="similarity">
    <text evidence="1">Belongs to the HIBADH-related family.</text>
</comment>
<dbReference type="InterPro" id="IPR015815">
    <property type="entry name" value="HIBADH-related"/>
</dbReference>
<dbReference type="InterPro" id="IPR013328">
    <property type="entry name" value="6PGD_dom2"/>
</dbReference>
<evidence type="ECO:0000313" key="7">
    <source>
        <dbReference type="Proteomes" id="UP001620597"/>
    </source>
</evidence>
<dbReference type="InterPro" id="IPR002204">
    <property type="entry name" value="3-OH-isobutyrate_DH-rel_CS"/>
</dbReference>
<gene>
    <name evidence="6" type="ORF">WG929_16850</name>
</gene>
<evidence type="ECO:0000256" key="2">
    <source>
        <dbReference type="ARBA" id="ARBA00023002"/>
    </source>
</evidence>
<dbReference type="RefSeq" id="WP_416207037.1">
    <property type="nucleotide sequence ID" value="NZ_JBBKTX010000024.1"/>
</dbReference>
<dbReference type="Gene3D" id="3.40.50.720">
    <property type="entry name" value="NAD(P)-binding Rossmann-like Domain"/>
    <property type="match status" value="1"/>
</dbReference>
<evidence type="ECO:0000256" key="1">
    <source>
        <dbReference type="ARBA" id="ARBA00009080"/>
    </source>
</evidence>
<dbReference type="PANTHER" id="PTHR43060:SF15">
    <property type="entry name" value="3-HYDROXYISOBUTYRATE DEHYDROGENASE-LIKE 1, MITOCHONDRIAL-RELATED"/>
    <property type="match status" value="1"/>
</dbReference>
<evidence type="ECO:0000256" key="3">
    <source>
        <dbReference type="ARBA" id="ARBA00023027"/>
    </source>
</evidence>
<dbReference type="Proteomes" id="UP001620597">
    <property type="component" value="Unassembled WGS sequence"/>
</dbReference>
<proteinExistence type="inferred from homology"/>
<evidence type="ECO:0000313" key="6">
    <source>
        <dbReference type="EMBL" id="MFK4754083.1"/>
    </source>
</evidence>
<dbReference type="PIRSF" id="PIRSF000103">
    <property type="entry name" value="HIBADH"/>
    <property type="match status" value="1"/>
</dbReference>
<dbReference type="PANTHER" id="PTHR43060">
    <property type="entry name" value="3-HYDROXYISOBUTYRATE DEHYDROGENASE-LIKE 1, MITOCHONDRIAL-RELATED"/>
    <property type="match status" value="1"/>
</dbReference>
<dbReference type="InterPro" id="IPR029154">
    <property type="entry name" value="HIBADH-like_NADP-bd"/>
</dbReference>